<dbReference type="Proteomes" id="UP000317288">
    <property type="component" value="Unassembled WGS sequence"/>
</dbReference>
<proteinExistence type="predicted"/>
<name>A0A558J4S4_9GAMM</name>
<comment type="caution">
    <text evidence="1">The sequence shown here is derived from an EMBL/GenBank/DDBJ whole genome shotgun (WGS) entry which is preliminary data.</text>
</comment>
<accession>A0A558J4S4</accession>
<dbReference type="EMBL" id="VNFE01000005">
    <property type="protein sequence ID" value="TVU88649.1"/>
    <property type="molecule type" value="Genomic_DNA"/>
</dbReference>
<protein>
    <recommendedName>
        <fullName evidence="3">RiboL-PSP-HEPN domain-containing protein</fullName>
    </recommendedName>
</protein>
<dbReference type="AlphaFoldDB" id="A0A558J4S4"/>
<evidence type="ECO:0008006" key="3">
    <source>
        <dbReference type="Google" id="ProtNLM"/>
    </source>
</evidence>
<organism evidence="1 2">
    <name type="scientific">Vreelandella titanicae</name>
    <dbReference type="NCBI Taxonomy" id="664683"/>
    <lineage>
        <taxon>Bacteria</taxon>
        <taxon>Pseudomonadati</taxon>
        <taxon>Pseudomonadota</taxon>
        <taxon>Gammaproteobacteria</taxon>
        <taxon>Oceanospirillales</taxon>
        <taxon>Halomonadaceae</taxon>
        <taxon>Vreelandella</taxon>
    </lineage>
</organism>
<gene>
    <name evidence="1" type="ORF">FQP89_16490</name>
</gene>
<evidence type="ECO:0000313" key="1">
    <source>
        <dbReference type="EMBL" id="TVU88649.1"/>
    </source>
</evidence>
<dbReference type="RefSeq" id="WP_144813240.1">
    <property type="nucleotide sequence ID" value="NZ_VNFE01000005.1"/>
</dbReference>
<reference evidence="1 2" key="1">
    <citation type="submission" date="2019-07" db="EMBL/GenBank/DDBJ databases">
        <title>Diversity of Bacteria from Kongsfjorden, Arctic.</title>
        <authorList>
            <person name="Yu Y."/>
        </authorList>
    </citation>
    <scope>NUCLEOTIDE SEQUENCE [LARGE SCALE GENOMIC DNA]</scope>
    <source>
        <strain evidence="1 2">SM1922</strain>
    </source>
</reference>
<sequence length="198" mass="22036">MLTDRILSSPNHMVWELFQALRRLCVRVAESHAAQDDSALRQDAAICIILAVQCVEVFFNVYFRVLITEPAYAHAAEKISADLTSTQCGLDRKIKEWPLFVFGQKLPLGEGAGQQFITLKNIRHKLMHFTSTHETLSIHGIAIHGMADTSAYHSLSAKSAIEALNTAEGFLCEVFKLRGISSEDLPHALHSWTGRPPI</sequence>
<evidence type="ECO:0000313" key="2">
    <source>
        <dbReference type="Proteomes" id="UP000317288"/>
    </source>
</evidence>